<dbReference type="InterPro" id="IPR029028">
    <property type="entry name" value="Alpha/beta_knot_MTases"/>
</dbReference>
<evidence type="ECO:0000256" key="11">
    <source>
        <dbReference type="ARBA" id="ARBA00047944"/>
    </source>
</evidence>
<dbReference type="EC" id="2.1.1.193" evidence="3 12"/>
<reference evidence="15 16" key="1">
    <citation type="journal article" date="2015" name="Genome Announc.">
        <title>Genome Sequence of Lactobacillus curieae CCTCC M 2011381T, a Novel Producer of Gamma-aminobutyric Acid.</title>
        <authorList>
            <person name="Wang Y."/>
            <person name="Wang Y."/>
            <person name="Lang C."/>
            <person name="Wei D."/>
            <person name="Xu P."/>
            <person name="Xie J."/>
        </authorList>
    </citation>
    <scope>NUCLEOTIDE SEQUENCE [LARGE SCALE GENOMIC DNA]</scope>
    <source>
        <strain evidence="15 16">CCTCC M 2011381</strain>
    </source>
</reference>
<dbReference type="GO" id="GO:0070475">
    <property type="term" value="P:rRNA base methylation"/>
    <property type="evidence" value="ECO:0007669"/>
    <property type="project" value="TreeGrafter"/>
</dbReference>
<evidence type="ECO:0000256" key="1">
    <source>
        <dbReference type="ARBA" id="ARBA00004496"/>
    </source>
</evidence>
<dbReference type="NCBIfam" id="NF008691">
    <property type="entry name" value="PRK11713.1-4"/>
    <property type="match status" value="1"/>
</dbReference>
<keyword evidence="9 12" id="KW-0949">S-adenosyl-L-methionine</keyword>
<sequence>MQHYFIEKAKPTDGVVELPADVAKHFVRVLRSEIGEQVELVLSDHHVYLAELVAVEDRQARCKIIKDLDRNVELPVDITLVCGLPKQSKPEIIVQKSTELGVANVIFTSMERSIVNWNGKADKKISRLQEVAKSAAEQSHRNVIPKVSYANDLSMIDLASYNAKVIAYEEAAKQGEESNLSKVFSQMKTGESGLFVIGPEGGVSDSEMDWMTGEGFVSAGLGPRILRTETAPFYVLAAASYYFELSH</sequence>
<comment type="catalytic activity">
    <reaction evidence="11 12">
        <text>uridine(1498) in 16S rRNA + S-adenosyl-L-methionine = N(3)-methyluridine(1498) in 16S rRNA + S-adenosyl-L-homocysteine + H(+)</text>
        <dbReference type="Rhea" id="RHEA:42920"/>
        <dbReference type="Rhea" id="RHEA-COMP:10283"/>
        <dbReference type="Rhea" id="RHEA-COMP:10284"/>
        <dbReference type="ChEBI" id="CHEBI:15378"/>
        <dbReference type="ChEBI" id="CHEBI:57856"/>
        <dbReference type="ChEBI" id="CHEBI:59789"/>
        <dbReference type="ChEBI" id="CHEBI:65315"/>
        <dbReference type="ChEBI" id="CHEBI:74502"/>
        <dbReference type="EC" id="2.1.1.193"/>
    </reaction>
</comment>
<dbReference type="GO" id="GO:0070042">
    <property type="term" value="F:rRNA (uridine-N3-)-methyltransferase activity"/>
    <property type="evidence" value="ECO:0007669"/>
    <property type="project" value="TreeGrafter"/>
</dbReference>
<dbReference type="Pfam" id="PF20260">
    <property type="entry name" value="PUA_4"/>
    <property type="match status" value="1"/>
</dbReference>
<dbReference type="EMBL" id="CP018906">
    <property type="protein sequence ID" value="AQW22135.1"/>
    <property type="molecule type" value="Genomic_DNA"/>
</dbReference>
<proteinExistence type="inferred from homology"/>
<keyword evidence="16" id="KW-1185">Reference proteome</keyword>
<evidence type="ECO:0000256" key="3">
    <source>
        <dbReference type="ARBA" id="ARBA00012328"/>
    </source>
</evidence>
<dbReference type="eggNOG" id="COG1385">
    <property type="taxonomic scope" value="Bacteria"/>
</dbReference>
<dbReference type="GO" id="GO:0005737">
    <property type="term" value="C:cytoplasm"/>
    <property type="evidence" value="ECO:0007669"/>
    <property type="project" value="UniProtKB-SubCell"/>
</dbReference>
<dbReference type="CDD" id="cd18084">
    <property type="entry name" value="RsmE-like"/>
    <property type="match status" value="1"/>
</dbReference>
<comment type="function">
    <text evidence="10 12">Specifically methylates the N3 position of the uracil ring of uridine 1498 (m3U1498) in 16S rRNA. Acts on the fully assembled 30S ribosomal subunit.</text>
</comment>
<dbReference type="SUPFAM" id="SSF75217">
    <property type="entry name" value="alpha/beta knot"/>
    <property type="match status" value="1"/>
</dbReference>
<evidence type="ECO:0000313" key="15">
    <source>
        <dbReference type="EMBL" id="AQW22135.1"/>
    </source>
</evidence>
<evidence type="ECO:0000259" key="14">
    <source>
        <dbReference type="Pfam" id="PF20260"/>
    </source>
</evidence>
<dbReference type="OrthoDB" id="9815641at2"/>
<keyword evidence="8 12" id="KW-0808">Transferase</keyword>
<dbReference type="PIRSF" id="PIRSF015601">
    <property type="entry name" value="MTase_slr0722"/>
    <property type="match status" value="1"/>
</dbReference>
<evidence type="ECO:0000256" key="12">
    <source>
        <dbReference type="PIRNR" id="PIRNR015601"/>
    </source>
</evidence>
<evidence type="ECO:0000313" key="16">
    <source>
        <dbReference type="Proteomes" id="UP000030361"/>
    </source>
</evidence>
<organism evidence="15 16">
    <name type="scientific">Lentilactobacillus curieae</name>
    <dbReference type="NCBI Taxonomy" id="1138822"/>
    <lineage>
        <taxon>Bacteria</taxon>
        <taxon>Bacillati</taxon>
        <taxon>Bacillota</taxon>
        <taxon>Bacilli</taxon>
        <taxon>Lactobacillales</taxon>
        <taxon>Lactobacillaceae</taxon>
        <taxon>Lentilactobacillus</taxon>
    </lineage>
</organism>
<evidence type="ECO:0000256" key="7">
    <source>
        <dbReference type="ARBA" id="ARBA00022603"/>
    </source>
</evidence>
<evidence type="ECO:0000256" key="10">
    <source>
        <dbReference type="ARBA" id="ARBA00025699"/>
    </source>
</evidence>
<protein>
    <recommendedName>
        <fullName evidence="4 12">Ribosomal RNA small subunit methyltransferase E</fullName>
        <ecNumber evidence="3 12">2.1.1.193</ecNumber>
    </recommendedName>
</protein>
<dbReference type="RefSeq" id="WP_035167034.1">
    <property type="nucleotide sequence ID" value="NZ_CP018906.1"/>
</dbReference>
<name>A0A1S6QKJ8_9LACO</name>
<dbReference type="Pfam" id="PF04452">
    <property type="entry name" value="Methyltrans_RNA"/>
    <property type="match status" value="1"/>
</dbReference>
<dbReference type="InterPro" id="IPR029026">
    <property type="entry name" value="tRNA_m1G_MTases_N"/>
</dbReference>
<evidence type="ECO:0000256" key="5">
    <source>
        <dbReference type="ARBA" id="ARBA00022490"/>
    </source>
</evidence>
<dbReference type="KEGG" id="lcu:PL11_009475"/>
<dbReference type="InterPro" id="IPR046887">
    <property type="entry name" value="RsmE_PUA-like"/>
</dbReference>
<dbReference type="SUPFAM" id="SSF88697">
    <property type="entry name" value="PUA domain-like"/>
    <property type="match status" value="1"/>
</dbReference>
<comment type="subcellular location">
    <subcellularLocation>
        <location evidence="1 12">Cytoplasm</location>
    </subcellularLocation>
</comment>
<dbReference type="PANTHER" id="PTHR30027:SF3">
    <property type="entry name" value="16S RRNA (URACIL(1498)-N(3))-METHYLTRANSFERASE"/>
    <property type="match status" value="1"/>
</dbReference>
<gene>
    <name evidence="15" type="ORF">PL11_009475</name>
</gene>
<dbReference type="NCBIfam" id="TIGR00046">
    <property type="entry name" value="RsmE family RNA methyltransferase"/>
    <property type="match status" value="1"/>
</dbReference>
<evidence type="ECO:0000256" key="6">
    <source>
        <dbReference type="ARBA" id="ARBA00022552"/>
    </source>
</evidence>
<dbReference type="InterPro" id="IPR006700">
    <property type="entry name" value="RsmE"/>
</dbReference>
<dbReference type="PANTHER" id="PTHR30027">
    <property type="entry name" value="RIBOSOMAL RNA SMALL SUBUNIT METHYLTRANSFERASE E"/>
    <property type="match status" value="1"/>
</dbReference>
<dbReference type="AlphaFoldDB" id="A0A1S6QKJ8"/>
<accession>A0A1S6QKJ8</accession>
<dbReference type="InterPro" id="IPR046886">
    <property type="entry name" value="RsmE_MTase_dom"/>
</dbReference>
<evidence type="ECO:0000256" key="8">
    <source>
        <dbReference type="ARBA" id="ARBA00022679"/>
    </source>
</evidence>
<keyword evidence="5 12" id="KW-0963">Cytoplasm</keyword>
<keyword evidence="6 12" id="KW-0698">rRNA processing</keyword>
<keyword evidence="7 12" id="KW-0489">Methyltransferase</keyword>
<evidence type="ECO:0000256" key="2">
    <source>
        <dbReference type="ARBA" id="ARBA00005528"/>
    </source>
</evidence>
<feature type="domain" description="Ribosomal RNA small subunit methyltransferase E methyltransferase" evidence="13">
    <location>
        <begin position="73"/>
        <end position="239"/>
    </location>
</feature>
<evidence type="ECO:0000256" key="9">
    <source>
        <dbReference type="ARBA" id="ARBA00022691"/>
    </source>
</evidence>
<dbReference type="Gene3D" id="3.40.1280.10">
    <property type="match status" value="1"/>
</dbReference>
<evidence type="ECO:0000256" key="4">
    <source>
        <dbReference type="ARBA" id="ARBA00013673"/>
    </source>
</evidence>
<feature type="domain" description="Ribosomal RNA small subunit methyltransferase E PUA-like" evidence="14">
    <location>
        <begin position="18"/>
        <end position="65"/>
    </location>
</feature>
<dbReference type="InterPro" id="IPR015947">
    <property type="entry name" value="PUA-like_sf"/>
</dbReference>
<comment type="similarity">
    <text evidence="2 12">Belongs to the RNA methyltransferase RsmE family.</text>
</comment>
<dbReference type="Proteomes" id="UP000030361">
    <property type="component" value="Chromosome"/>
</dbReference>
<evidence type="ECO:0000259" key="13">
    <source>
        <dbReference type="Pfam" id="PF04452"/>
    </source>
</evidence>